<evidence type="ECO:0000313" key="1">
    <source>
        <dbReference type="EMBL" id="CAB4141317.1"/>
    </source>
</evidence>
<protein>
    <submittedName>
        <fullName evidence="1">Uncharacterized protein</fullName>
    </submittedName>
</protein>
<reference evidence="1" key="1">
    <citation type="submission" date="2020-04" db="EMBL/GenBank/DDBJ databases">
        <authorList>
            <person name="Chiriac C."/>
            <person name="Salcher M."/>
            <person name="Ghai R."/>
            <person name="Kavagutti S V."/>
        </authorList>
    </citation>
    <scope>NUCLEOTIDE SEQUENCE</scope>
</reference>
<sequence>MKKSLLVAYNKIQKRWRKVDRYNQLRSGETRLAIEAFSEGLAAGLELNIQDYTRDELELIFDKLDKHFDQYAD</sequence>
<organism evidence="1">
    <name type="scientific">uncultured Caudovirales phage</name>
    <dbReference type="NCBI Taxonomy" id="2100421"/>
    <lineage>
        <taxon>Viruses</taxon>
        <taxon>Duplodnaviria</taxon>
        <taxon>Heunggongvirae</taxon>
        <taxon>Uroviricota</taxon>
        <taxon>Caudoviricetes</taxon>
        <taxon>Peduoviridae</taxon>
        <taxon>Maltschvirus</taxon>
        <taxon>Maltschvirus maltsch</taxon>
    </lineage>
</organism>
<name>A0A6J5M706_9CAUD</name>
<accession>A0A6J5M706</accession>
<dbReference type="EMBL" id="LR796388">
    <property type="protein sequence ID" value="CAB4141317.1"/>
    <property type="molecule type" value="Genomic_DNA"/>
</dbReference>
<gene>
    <name evidence="1" type="ORF">UFOVP410_156</name>
</gene>
<proteinExistence type="predicted"/>